<feature type="domain" description="Potassium channel" evidence="12">
    <location>
        <begin position="741"/>
        <end position="830"/>
    </location>
</feature>
<feature type="compositionally biased region" description="Low complexity" evidence="10">
    <location>
        <begin position="549"/>
        <end position="562"/>
    </location>
</feature>
<evidence type="ECO:0000259" key="12">
    <source>
        <dbReference type="Pfam" id="PF07885"/>
    </source>
</evidence>
<comment type="caution">
    <text evidence="13">The sequence shown here is derived from an EMBL/GenBank/DDBJ whole genome shotgun (WGS) entry which is preliminary data.</text>
</comment>
<evidence type="ECO:0000256" key="8">
    <source>
        <dbReference type="ARBA" id="ARBA00023303"/>
    </source>
</evidence>
<feature type="domain" description="Potassium channel" evidence="12">
    <location>
        <begin position="598"/>
        <end position="662"/>
    </location>
</feature>
<feature type="transmembrane region" description="Helical" evidence="11">
    <location>
        <begin position="775"/>
        <end position="794"/>
    </location>
</feature>
<organism evidence="13 14">
    <name type="scientific">Prorocentrum cordatum</name>
    <dbReference type="NCBI Taxonomy" id="2364126"/>
    <lineage>
        <taxon>Eukaryota</taxon>
        <taxon>Sar</taxon>
        <taxon>Alveolata</taxon>
        <taxon>Dinophyceae</taxon>
        <taxon>Prorocentrales</taxon>
        <taxon>Prorocentraceae</taxon>
        <taxon>Prorocentrum</taxon>
    </lineage>
</organism>
<dbReference type="InterPro" id="IPR003280">
    <property type="entry name" value="2pore_dom_K_chnl"/>
</dbReference>
<dbReference type="PRINTS" id="PR01333">
    <property type="entry name" value="2POREKCHANEL"/>
</dbReference>
<feature type="region of interest" description="Disordered" evidence="10">
    <location>
        <begin position="1"/>
        <end position="37"/>
    </location>
</feature>
<keyword evidence="6 9" id="KW-0406">Ion transport</keyword>
<comment type="subcellular location">
    <subcellularLocation>
        <location evidence="1">Membrane</location>
        <topology evidence="1">Multi-pass membrane protein</topology>
    </subcellularLocation>
</comment>
<evidence type="ECO:0000256" key="7">
    <source>
        <dbReference type="ARBA" id="ARBA00023136"/>
    </source>
</evidence>
<dbReference type="SUPFAM" id="SSF81324">
    <property type="entry name" value="Voltage-gated potassium channels"/>
    <property type="match status" value="2"/>
</dbReference>
<evidence type="ECO:0000256" key="10">
    <source>
        <dbReference type="SAM" id="MobiDB-lite"/>
    </source>
</evidence>
<sequence length="934" mass="101416">AGRGRDTSGAAGRNAGAARSASRTSASSAARSRRTAGSWRCCSTRAPPRWRRCRRGSPGRRWSWSWTWSRNRPSCSSAPSAALRFLCAARGFCAGDAAGPGAAGGGAGLEVDLEAAAFASYQVRFRPAATADASRGGDEAWMELPATGGAAFDAVQHAVCFDVPLLAGLPLPRGERRGVFSARLSDRHGRWTAWSKPSEPVLLRAPALVPPRAESAGANLMVTAAGTGGALLEWSAFRPGHEDAGAGLGLQSAGGPLQRVAYRVRAYRRRGGSAEWAAFPRADAQVESERSGSGVLSWEVRGLDARYEHKFHVDARWVDVPAALGAQEWSAPICSVTLQGAARVEPAVPAAPRAEVVASDCGKLHMEVRWSVERTLLADSSQPSLRHQVRYAKAAVAGGAEESLAWRTEAPFLEDGPAAAIAWEVVSRLWALDAGCAYRFSVRTGGSGEAASLRCSHPCRREGPPWAVKEQPGVYRRAPMVERRVHPVLPGNNGQHDFNLVEAEDAEPEDDSWLPAWLSASPAASCVGGRGENRRRCCAPTHMVAPLQLEPAAAPDAAPRSSKAARREPQGSEVAEQGGEETPRERMARRKRVVLVTIVAVWLASGACVFASMNLGPIRTIYLMVQIITTVGYGDFVPHSQAEKLACTFIVMSSTLLVANIIMASVAEYVDKGADELASDMDTMTDKISDLKNAEEEWSSAFKDDRSRSKQELVLPKDIAVKQRAERWHRARAEVSVSAIVFIVCLLTGVLFFKMVDRCNAELLDNDCDENGGRVYTWIDALYMSVITMTTVGFGDIVPQSKIGRVFATLWMIVSVAVTVRLLGSISNVIDQSLRADVQSQMTLELFRESDENNDGQLDEVEFMKLQLVQHGLASKKQVQAIRTQFKLIAGRDQRISMDEYASYFLPGDHHVPAEKTSRWSRWFRRRASTSDSH</sequence>
<feature type="region of interest" description="Disordered" evidence="10">
    <location>
        <begin position="549"/>
        <end position="586"/>
    </location>
</feature>
<feature type="non-terminal residue" evidence="13">
    <location>
        <position position="1"/>
    </location>
</feature>
<dbReference type="PANTHER" id="PTHR11003:SF291">
    <property type="entry name" value="IP11374P"/>
    <property type="match status" value="1"/>
</dbReference>
<dbReference type="PANTHER" id="PTHR11003">
    <property type="entry name" value="POTASSIUM CHANNEL, SUBFAMILY K"/>
    <property type="match status" value="1"/>
</dbReference>
<keyword evidence="8 9" id="KW-0407">Ion channel</keyword>
<evidence type="ECO:0000256" key="6">
    <source>
        <dbReference type="ARBA" id="ARBA00023065"/>
    </source>
</evidence>
<keyword evidence="3 9" id="KW-0812">Transmembrane</keyword>
<evidence type="ECO:0000256" key="9">
    <source>
        <dbReference type="RuleBase" id="RU003857"/>
    </source>
</evidence>
<keyword evidence="4" id="KW-0106">Calcium</keyword>
<reference evidence="13" key="1">
    <citation type="submission" date="2023-10" db="EMBL/GenBank/DDBJ databases">
        <authorList>
            <person name="Chen Y."/>
            <person name="Shah S."/>
            <person name="Dougan E. K."/>
            <person name="Thang M."/>
            <person name="Chan C."/>
        </authorList>
    </citation>
    <scope>NUCLEOTIDE SEQUENCE [LARGE SCALE GENOMIC DNA]</scope>
</reference>
<dbReference type="InterPro" id="IPR013099">
    <property type="entry name" value="K_chnl_dom"/>
</dbReference>
<evidence type="ECO:0000256" key="1">
    <source>
        <dbReference type="ARBA" id="ARBA00004141"/>
    </source>
</evidence>
<evidence type="ECO:0000256" key="11">
    <source>
        <dbReference type="SAM" id="Phobius"/>
    </source>
</evidence>
<evidence type="ECO:0000256" key="3">
    <source>
        <dbReference type="ARBA" id="ARBA00022692"/>
    </source>
</evidence>
<dbReference type="PROSITE" id="PS00018">
    <property type="entry name" value="EF_HAND_1"/>
    <property type="match status" value="1"/>
</dbReference>
<dbReference type="Proteomes" id="UP001189429">
    <property type="component" value="Unassembled WGS sequence"/>
</dbReference>
<dbReference type="InterPro" id="IPR011992">
    <property type="entry name" value="EF-hand-dom_pair"/>
</dbReference>
<dbReference type="Pfam" id="PF07885">
    <property type="entry name" value="Ion_trans_2"/>
    <property type="match status" value="2"/>
</dbReference>
<protein>
    <recommendedName>
        <fullName evidence="12">Potassium channel domain-containing protein</fullName>
    </recommendedName>
</protein>
<dbReference type="EMBL" id="CAUYUJ010015008">
    <property type="protein sequence ID" value="CAK0848775.1"/>
    <property type="molecule type" value="Genomic_DNA"/>
</dbReference>
<keyword evidence="5 11" id="KW-1133">Transmembrane helix</keyword>
<feature type="compositionally biased region" description="Low complexity" evidence="10">
    <location>
        <begin position="7"/>
        <end position="37"/>
    </location>
</feature>
<dbReference type="SUPFAM" id="SSF47473">
    <property type="entry name" value="EF-hand"/>
    <property type="match status" value="1"/>
</dbReference>
<dbReference type="Gene3D" id="1.10.287.70">
    <property type="match status" value="2"/>
</dbReference>
<evidence type="ECO:0000313" key="14">
    <source>
        <dbReference type="Proteomes" id="UP001189429"/>
    </source>
</evidence>
<comment type="similarity">
    <text evidence="9">Belongs to the two pore domain potassium channel (TC 1.A.1.8) family.</text>
</comment>
<proteinExistence type="inferred from homology"/>
<feature type="transmembrane region" description="Helical" evidence="11">
    <location>
        <begin position="806"/>
        <end position="824"/>
    </location>
</feature>
<dbReference type="InterPro" id="IPR018247">
    <property type="entry name" value="EF_Hand_1_Ca_BS"/>
</dbReference>
<gene>
    <name evidence="13" type="ORF">PCOR1329_LOCUS41640</name>
</gene>
<evidence type="ECO:0000256" key="2">
    <source>
        <dbReference type="ARBA" id="ARBA00022448"/>
    </source>
</evidence>
<evidence type="ECO:0000256" key="4">
    <source>
        <dbReference type="ARBA" id="ARBA00022837"/>
    </source>
</evidence>
<keyword evidence="2 9" id="KW-0813">Transport</keyword>
<keyword evidence="14" id="KW-1185">Reference proteome</keyword>
<feature type="transmembrane region" description="Helical" evidence="11">
    <location>
        <begin position="593"/>
        <end position="615"/>
    </location>
</feature>
<feature type="transmembrane region" description="Helical" evidence="11">
    <location>
        <begin position="735"/>
        <end position="754"/>
    </location>
</feature>
<keyword evidence="7 11" id="KW-0472">Membrane</keyword>
<evidence type="ECO:0000313" key="13">
    <source>
        <dbReference type="EMBL" id="CAK0848775.1"/>
    </source>
</evidence>
<name>A0ABN9TS17_9DINO</name>
<evidence type="ECO:0000256" key="5">
    <source>
        <dbReference type="ARBA" id="ARBA00022989"/>
    </source>
</evidence>
<accession>A0ABN9TS17</accession>